<evidence type="ECO:0000313" key="1">
    <source>
        <dbReference type="EMBL" id="NHN85142.1"/>
    </source>
</evidence>
<evidence type="ECO:0000313" key="2">
    <source>
        <dbReference type="Proteomes" id="UP000635278"/>
    </source>
</evidence>
<dbReference type="EMBL" id="WOTB01000013">
    <property type="protein sequence ID" value="NHN85142.1"/>
    <property type="molecule type" value="Genomic_DNA"/>
</dbReference>
<dbReference type="Gene3D" id="3.40.1590.10">
    <property type="entry name" value="NMB0488-like"/>
    <property type="match status" value="1"/>
</dbReference>
<protein>
    <recommendedName>
        <fullName evidence="3">DUF5655 domain-containing protein</fullName>
    </recommendedName>
</protein>
<keyword evidence="2" id="KW-1185">Reference proteome</keyword>
<reference evidence="1 2" key="1">
    <citation type="journal article" date="2020" name="Int. J. Syst. Evol. Microbiol.">
        <title>Novel acetic acid bacteria from cider fermentations: Acetobacter conturbans sp. nov. and Acetobacter fallax sp. nov.</title>
        <authorList>
            <person name="Sombolestani A.S."/>
            <person name="Cleenwerck I."/>
            <person name="Cnockaert M."/>
            <person name="Borremans W."/>
            <person name="Wieme A.D."/>
            <person name="De Vuyst L."/>
            <person name="Vandamme P."/>
        </authorList>
    </citation>
    <scope>NUCLEOTIDE SEQUENCE [LARGE SCALE GENOMIC DNA]</scope>
    <source>
        <strain evidence="1 2">LMG 30640</strain>
    </source>
</reference>
<proteinExistence type="predicted"/>
<organism evidence="1 2">
    <name type="scientific">Acetobacter musti</name>
    <dbReference type="NCBI Taxonomy" id="864732"/>
    <lineage>
        <taxon>Bacteria</taxon>
        <taxon>Pseudomonadati</taxon>
        <taxon>Pseudomonadota</taxon>
        <taxon>Alphaproteobacteria</taxon>
        <taxon>Acetobacterales</taxon>
        <taxon>Acetobacteraceae</taxon>
        <taxon>Acetobacter</taxon>
    </lineage>
</organism>
<gene>
    <name evidence="1" type="ORF">GOB93_10880</name>
</gene>
<accession>A0ABX0JPF1</accession>
<name>A0ABX0JPF1_9PROT</name>
<evidence type="ECO:0008006" key="3">
    <source>
        <dbReference type="Google" id="ProtNLM"/>
    </source>
</evidence>
<dbReference type="InterPro" id="IPR037891">
    <property type="entry name" value="Cdil-like_sf"/>
</dbReference>
<sequence>MGGGGPHFSRTGWSAYCARKQATPEWIGANLKKSLHSSVDFFMKLGGYPLPEDQLREAGKESNRKSSAFWSQIAENFGFMDGIVARKKSALVFVNWNSDLTDQVRLAASRGSGTSHSAWYEGENDGKVFHVSINASDEEMGEVAVRALDACRPNYA</sequence>
<dbReference type="Proteomes" id="UP000635278">
    <property type="component" value="Unassembled WGS sequence"/>
</dbReference>
<comment type="caution">
    <text evidence="1">The sequence shown here is derived from an EMBL/GenBank/DDBJ whole genome shotgun (WGS) entry which is preliminary data.</text>
</comment>